<organism evidence="2 3">
    <name type="scientific">Aquicella siphonis</name>
    <dbReference type="NCBI Taxonomy" id="254247"/>
    <lineage>
        <taxon>Bacteria</taxon>
        <taxon>Pseudomonadati</taxon>
        <taxon>Pseudomonadota</taxon>
        <taxon>Gammaproteobacteria</taxon>
        <taxon>Legionellales</taxon>
        <taxon>Coxiellaceae</taxon>
        <taxon>Aquicella</taxon>
    </lineage>
</organism>
<dbReference type="KEGG" id="asip:AQUSIP_17690"/>
<keyword evidence="1" id="KW-1133">Transmembrane helix</keyword>
<sequence length="121" mass="13263">MLIMLTILKNGKYLSLIAACLLAVMLISPLSSMTAFPSAATVSTDTSPAVKLLTPCQVQKNAQSQAVKLCSAANGQYSILQEFQQNFYLPSEKLMFLFILGLLAVSPLTRLYKPPRLHTRD</sequence>
<protein>
    <submittedName>
        <fullName evidence="2">Uncharacterized protein</fullName>
    </submittedName>
</protein>
<feature type="transmembrane region" description="Helical" evidence="1">
    <location>
        <begin position="94"/>
        <end position="112"/>
    </location>
</feature>
<evidence type="ECO:0000313" key="2">
    <source>
        <dbReference type="EMBL" id="VVC76456.1"/>
    </source>
</evidence>
<gene>
    <name evidence="2" type="ORF">AQUSIP_17690</name>
</gene>
<evidence type="ECO:0000256" key="1">
    <source>
        <dbReference type="SAM" id="Phobius"/>
    </source>
</evidence>
<dbReference type="EMBL" id="LR699119">
    <property type="protein sequence ID" value="VVC76456.1"/>
    <property type="molecule type" value="Genomic_DNA"/>
</dbReference>
<keyword evidence="3" id="KW-1185">Reference proteome</keyword>
<reference evidence="2 3" key="1">
    <citation type="submission" date="2019-08" db="EMBL/GenBank/DDBJ databases">
        <authorList>
            <person name="Guy L."/>
        </authorList>
    </citation>
    <scope>NUCLEOTIDE SEQUENCE [LARGE SCALE GENOMIC DNA]</scope>
    <source>
        <strain evidence="2 3">SGT-108</strain>
    </source>
</reference>
<keyword evidence="1" id="KW-0812">Transmembrane</keyword>
<proteinExistence type="predicted"/>
<name>A0A5E4PJI3_9COXI</name>
<dbReference type="Proteomes" id="UP000324194">
    <property type="component" value="Chromosome 1"/>
</dbReference>
<dbReference type="AlphaFoldDB" id="A0A5E4PJI3"/>
<accession>A0A5E4PJI3</accession>
<evidence type="ECO:0000313" key="3">
    <source>
        <dbReference type="Proteomes" id="UP000324194"/>
    </source>
</evidence>
<keyword evidence="1" id="KW-0472">Membrane</keyword>